<name>A0A272EXI0_9RHOO</name>
<reference evidence="1 4" key="1">
    <citation type="submission" date="2016-08" db="EMBL/GenBank/DDBJ databases">
        <title>Candidatus Dactylopiibacterium carminicum genome sequence.</title>
        <authorList>
            <person name="Ramirez-Puebla S.T."/>
            <person name="Ormeno-Orrillo E."/>
            <person name="Vera-Ponce De Leon A."/>
            <person name="Luis L."/>
            <person name="Sanchez-Flores A."/>
            <person name="Monica R."/>
            <person name="Martinez-Romero E."/>
        </authorList>
    </citation>
    <scope>NUCLEOTIDE SEQUENCE [LARGE SCALE GENOMIC DNA]</scope>
    <source>
        <strain evidence="1">END1</strain>
    </source>
</reference>
<protein>
    <submittedName>
        <fullName evidence="2">Uncharacterized protein</fullName>
    </submittedName>
</protein>
<evidence type="ECO:0000313" key="3">
    <source>
        <dbReference type="Proteomes" id="UP000216107"/>
    </source>
</evidence>
<organism evidence="2 3">
    <name type="scientific">Candidatus Dactylopiibacterium carminicum</name>
    <dbReference type="NCBI Taxonomy" id="857335"/>
    <lineage>
        <taxon>Bacteria</taxon>
        <taxon>Pseudomonadati</taxon>
        <taxon>Pseudomonadota</taxon>
        <taxon>Betaproteobacteria</taxon>
        <taxon>Rhodocyclales</taxon>
        <taxon>Rhodocyclaceae</taxon>
        <taxon>Candidatus Dactylopiibacterium</taxon>
    </lineage>
</organism>
<keyword evidence="4" id="KW-1185">Reference proteome</keyword>
<reference evidence="2 3" key="2">
    <citation type="submission" date="2017-07" db="EMBL/GenBank/DDBJ databases">
        <title>Candidatus Dactylopiibacterium carminicum, a nitrogen-fixing symbiont of the cochineal insect Dactylopius coccus and Dactylopius opuntiae (Hemiptera: Coccoidea: Dactylopiidae).</title>
        <authorList>
            <person name="Vera A."/>
        </authorList>
    </citation>
    <scope>NUCLEOTIDE SEQUENCE [LARGE SCALE GENOMIC DNA]</scope>
    <source>
        <strain evidence="2 3">NFDCM</strain>
    </source>
</reference>
<comment type="caution">
    <text evidence="2">The sequence shown here is derived from an EMBL/GenBank/DDBJ whole genome shotgun (WGS) entry which is preliminary data.</text>
</comment>
<dbReference type="RefSeq" id="WP_095523565.1">
    <property type="nucleotide sequence ID" value="NZ_MDUX01000008.1"/>
</dbReference>
<dbReference type="OrthoDB" id="9180301at2"/>
<dbReference type="Proteomes" id="UP000623509">
    <property type="component" value="Unassembled WGS sequence"/>
</dbReference>
<accession>A0A272EXI0</accession>
<dbReference type="Proteomes" id="UP000216107">
    <property type="component" value="Unassembled WGS sequence"/>
</dbReference>
<dbReference type="EMBL" id="NMRN01000004">
    <property type="protein sequence ID" value="PAS94815.1"/>
    <property type="molecule type" value="Genomic_DNA"/>
</dbReference>
<sequence length="132" mass="14090">MLPPGKAWEWPEGSFGDDLLVATATELARIESEALSLLDAAIALYKPRYRGWSLADYQDVAGAAVGVGVATVDGGIAPPCAGLSRVGARTWSERSRYILRVRYSGGASVLAALRAALDPFKQGHIWLLYVEG</sequence>
<dbReference type="AlphaFoldDB" id="A0A272EXI0"/>
<gene>
    <name evidence="1" type="ORF">BGI27_03660</name>
    <name evidence="2" type="ORF">CGU29_02640</name>
</gene>
<evidence type="ECO:0000313" key="1">
    <source>
        <dbReference type="EMBL" id="KAF7600165.1"/>
    </source>
</evidence>
<proteinExistence type="predicted"/>
<evidence type="ECO:0000313" key="4">
    <source>
        <dbReference type="Proteomes" id="UP000623509"/>
    </source>
</evidence>
<dbReference type="EMBL" id="MDUX01000008">
    <property type="protein sequence ID" value="KAF7600165.1"/>
    <property type="molecule type" value="Genomic_DNA"/>
</dbReference>
<evidence type="ECO:0000313" key="2">
    <source>
        <dbReference type="EMBL" id="PAS94815.1"/>
    </source>
</evidence>